<proteinExistence type="predicted"/>
<organism evidence="1">
    <name type="scientific">Pseudomonas aeruginosa</name>
    <dbReference type="NCBI Taxonomy" id="287"/>
    <lineage>
        <taxon>Bacteria</taxon>
        <taxon>Pseudomonadati</taxon>
        <taxon>Pseudomonadota</taxon>
        <taxon>Gammaproteobacteria</taxon>
        <taxon>Pseudomonadales</taxon>
        <taxon>Pseudomonadaceae</taxon>
        <taxon>Pseudomonas</taxon>
    </lineage>
</organism>
<geneLocation type="plasmid" evidence="1">
    <name>pHN39-SIM</name>
</geneLocation>
<dbReference type="RefSeq" id="WP_023662269.1">
    <property type="nucleotide sequence ID" value="NZ_KU254577.1"/>
</dbReference>
<dbReference type="AlphaFoldDB" id="A0A3G1DGQ2"/>
<keyword evidence="1" id="KW-0614">Plasmid</keyword>
<accession>A0A3G1DGQ2</accession>
<sequence length="161" mass="16858">MCPNDSKISLQAVEKLLSDVYAYDQELNDKEVSPDGDSYNDLLHMVTLHLSAMTEAARGGGPLHQGGTAQPVEAAPAVVQPVAATGSLVAVVLAAIVGRLSLSNIRSILQAFERCSQEQLNGNANSQLIAGKALSTVISQGVDAMVASDRKYLESLLAPQA</sequence>
<name>A0A3G1DGQ2_PSEAI</name>
<evidence type="ECO:0000313" key="1">
    <source>
        <dbReference type="EMBL" id="AMP35843.1"/>
    </source>
</evidence>
<dbReference type="EMBL" id="KU254577">
    <property type="protein sequence ID" value="AMP35843.1"/>
    <property type="molecule type" value="Genomic_DNA"/>
</dbReference>
<reference evidence="1" key="1">
    <citation type="submission" date="2015-12" db="EMBL/GenBank/DDBJ databases">
        <title>The first report of fully sequenced SIM-encoding plasmid pHN39-SIM.</title>
        <authorList>
            <person name="Sun F."/>
            <person name="Zhou D."/>
            <person name="Wang Q."/>
            <person name="Feng J."/>
            <person name="Feng W."/>
            <person name="Luo W."/>
            <person name="Zhang D."/>
            <person name="Chen Y."/>
            <person name="Qiu X."/>
            <person name="Yin Z."/>
            <person name="Chen W."/>
            <person name="Xia P."/>
        </authorList>
    </citation>
    <scope>NUCLEOTIDE SEQUENCE</scope>
    <source>
        <strain evidence="1">HN39</strain>
        <plasmid evidence="1">pHN39-SIM</plasmid>
    </source>
</reference>
<protein>
    <submittedName>
        <fullName evidence="1">Uncharacterized protein</fullName>
    </submittedName>
</protein>